<feature type="transmembrane region" description="Helical" evidence="1">
    <location>
        <begin position="373"/>
        <end position="396"/>
    </location>
</feature>
<feature type="domain" description="DUF5009" evidence="2">
    <location>
        <begin position="9"/>
        <end position="266"/>
    </location>
</feature>
<feature type="transmembrane region" description="Helical" evidence="1">
    <location>
        <begin position="12"/>
        <end position="35"/>
    </location>
</feature>
<feature type="transmembrane region" description="Helical" evidence="1">
    <location>
        <begin position="408"/>
        <end position="427"/>
    </location>
</feature>
<feature type="transmembrane region" description="Helical" evidence="1">
    <location>
        <begin position="93"/>
        <end position="114"/>
    </location>
</feature>
<feature type="transmembrane region" description="Helical" evidence="1">
    <location>
        <begin position="157"/>
        <end position="175"/>
    </location>
</feature>
<keyword evidence="1" id="KW-0472">Membrane</keyword>
<name>A0AAE3GWU4_9CYAN</name>
<comment type="caution">
    <text evidence="3">The sequence shown here is derived from an EMBL/GenBank/DDBJ whole genome shotgun (WGS) entry which is preliminary data.</text>
</comment>
<proteinExistence type="predicted"/>
<dbReference type="RefSeq" id="WP_254014880.1">
    <property type="nucleotide sequence ID" value="NZ_JAMZMM010000494.1"/>
</dbReference>
<feature type="transmembrane region" description="Helical" evidence="1">
    <location>
        <begin position="55"/>
        <end position="81"/>
    </location>
</feature>
<feature type="transmembrane region" description="Helical" evidence="1">
    <location>
        <begin position="313"/>
        <end position="332"/>
    </location>
</feature>
<reference evidence="3" key="1">
    <citation type="submission" date="2022-06" db="EMBL/GenBank/DDBJ databases">
        <title>New cyanobacteria of genus Symplocastrum in benthos of Lake Baikal.</title>
        <authorList>
            <person name="Sorokovikova E."/>
            <person name="Tikhonova I."/>
            <person name="Krasnopeev A."/>
            <person name="Evseev P."/>
            <person name="Gladkikh A."/>
            <person name="Belykh O."/>
        </authorList>
    </citation>
    <scope>NUCLEOTIDE SEQUENCE</scope>
    <source>
        <strain evidence="3">BBK-W-15</strain>
    </source>
</reference>
<dbReference type="PANTHER" id="PTHR31061">
    <property type="entry name" value="LD22376P"/>
    <property type="match status" value="1"/>
</dbReference>
<dbReference type="InterPro" id="IPR032176">
    <property type="entry name" value="DUF5009"/>
</dbReference>
<dbReference type="EMBL" id="JAMZMM010000494">
    <property type="protein sequence ID" value="MCP2732155.1"/>
    <property type="molecule type" value="Genomic_DNA"/>
</dbReference>
<evidence type="ECO:0000313" key="4">
    <source>
        <dbReference type="Proteomes" id="UP001204953"/>
    </source>
</evidence>
<feature type="transmembrane region" description="Helical" evidence="1">
    <location>
        <begin position="210"/>
        <end position="227"/>
    </location>
</feature>
<feature type="transmembrane region" description="Helical" evidence="1">
    <location>
        <begin position="250"/>
        <end position="268"/>
    </location>
</feature>
<feature type="transmembrane region" description="Helical" evidence="1">
    <location>
        <begin position="126"/>
        <end position="145"/>
    </location>
</feature>
<feature type="transmembrane region" description="Helical" evidence="1">
    <location>
        <begin position="447"/>
        <end position="467"/>
    </location>
</feature>
<accession>A0AAE3GWU4</accession>
<protein>
    <submittedName>
        <fullName evidence="3">DUF5009 domain-containing protein</fullName>
    </submittedName>
</protein>
<evidence type="ECO:0000259" key="2">
    <source>
        <dbReference type="Pfam" id="PF16401"/>
    </source>
</evidence>
<organism evidence="3 4">
    <name type="scientific">Limnofasciculus baicalensis BBK-W-15</name>
    <dbReference type="NCBI Taxonomy" id="2699891"/>
    <lineage>
        <taxon>Bacteria</taxon>
        <taxon>Bacillati</taxon>
        <taxon>Cyanobacteriota</taxon>
        <taxon>Cyanophyceae</taxon>
        <taxon>Coleofasciculales</taxon>
        <taxon>Coleofasciculaceae</taxon>
        <taxon>Limnofasciculus</taxon>
        <taxon>Limnofasciculus baicalensis</taxon>
    </lineage>
</organism>
<feature type="transmembrane region" description="Helical" evidence="1">
    <location>
        <begin position="187"/>
        <end position="205"/>
    </location>
</feature>
<keyword evidence="1" id="KW-0812">Transmembrane</keyword>
<evidence type="ECO:0000256" key="1">
    <source>
        <dbReference type="SAM" id="Phobius"/>
    </source>
</evidence>
<dbReference type="AlphaFoldDB" id="A0AAE3GWU4"/>
<dbReference type="PANTHER" id="PTHR31061:SF24">
    <property type="entry name" value="LD22376P"/>
    <property type="match status" value="1"/>
</dbReference>
<feature type="transmembrane region" description="Helical" evidence="1">
    <location>
        <begin position="289"/>
        <end position="307"/>
    </location>
</feature>
<evidence type="ECO:0000313" key="3">
    <source>
        <dbReference type="EMBL" id="MCP2732155.1"/>
    </source>
</evidence>
<dbReference type="Pfam" id="PF16401">
    <property type="entry name" value="DUF5009"/>
    <property type="match status" value="1"/>
</dbReference>
<gene>
    <name evidence="3" type="ORF">NJ959_27370</name>
</gene>
<dbReference type="Proteomes" id="UP001204953">
    <property type="component" value="Unassembled WGS sequence"/>
</dbReference>
<feature type="transmembrane region" description="Helical" evidence="1">
    <location>
        <begin position="344"/>
        <end position="361"/>
    </location>
</feature>
<keyword evidence="4" id="KW-1185">Reference proteome</keyword>
<keyword evidence="1" id="KW-1133">Transmembrane helix</keyword>
<sequence>MTSPNFSKRADALDALRGFAVLTMVLSGTIAYKILPPWMYHGQEPPPTHAFNPDLAGFTWVDWVFPLFLFSMGAAIPLALSRKIAQGWDERKIILSIITRGFFLGSFAIILQHLRPFQLNSNPTPQTWWTAFAGFFIIFCMYVRLPKSWFPWLQKSLTLVAWSLCIVIIANWQYPKGTGFDLNRSDIILIVLTNIAVFGSIIWLFTRSQLWLRLGFLGLLLAMRLSSTDDGLIKLIWNQSPVPWIFQFDYLKYLFIAIPGTIIGDLICSWLESPDRKDETDFNWKQQQFYLMILLSFTMILILLIGLQGRWVWQTTLLTGGIGLSGLMLCKNPTTGTELLLSQLYKWGFFWLFLGLLFEPYQGGIKKDSATYSYFFVTTGMAILLLIAFAIIIDVFKKRGWMALLIDNGMNPLIGYMGFANLIWPILGLNDWEKPIIDITSTPVTGFLRGVFYTLIVASIASLLTRLKLFLRT</sequence>